<accession>A0A240AVC1</accession>
<protein>
    <recommendedName>
        <fullName evidence="3">Abi-like protein</fullName>
    </recommendedName>
</protein>
<dbReference type="EMBL" id="LT906467">
    <property type="protein sequence ID" value="SNV87335.1"/>
    <property type="molecule type" value="Genomic_DNA"/>
</dbReference>
<sequence length="263" mass="29616">MGALARLLNRGHGGLMHFSTNEVSAKEAALILEALPEPRKTTYLHLAAQYADTETEVLILAARLYIWNGDVAAAVDRSACEVEIQLRNFMDHGFSQWNTSPSRCGSPEWLLYPMGKLAEITTNKNGIALASMAEIQPGIETPTHDDYVAGLTFGQWVHLLPKPHAGERNARVVLWNEALEPNLSPYGQNFTNRRRFQGQALAVKDLRNRATHRRPLVKDQNRIQNAHRDCIELLRAINPELGDWFKNQKWIPNVLATSPIPRE</sequence>
<name>A0A240AVC1_9CORY</name>
<reference evidence="1 2" key="1">
    <citation type="submission" date="2017-06" db="EMBL/GenBank/DDBJ databases">
        <authorList>
            <consortium name="Pathogen Informatics"/>
        </authorList>
    </citation>
    <scope>NUCLEOTIDE SEQUENCE [LARGE SCALE GENOMIC DNA]</scope>
    <source>
        <strain evidence="1 2">NCTC13015</strain>
    </source>
</reference>
<evidence type="ECO:0000313" key="2">
    <source>
        <dbReference type="Proteomes" id="UP000215374"/>
    </source>
</evidence>
<gene>
    <name evidence="1" type="ORF">SAMEA4535761_02392</name>
</gene>
<evidence type="ECO:0000313" key="1">
    <source>
        <dbReference type="EMBL" id="SNV87335.1"/>
    </source>
</evidence>
<evidence type="ECO:0008006" key="3">
    <source>
        <dbReference type="Google" id="ProtNLM"/>
    </source>
</evidence>
<dbReference type="Proteomes" id="UP000215374">
    <property type="component" value="Chromosome 1"/>
</dbReference>
<organism evidence="1 2">
    <name type="scientific">Corynebacterium imitans</name>
    <dbReference type="NCBI Taxonomy" id="156978"/>
    <lineage>
        <taxon>Bacteria</taxon>
        <taxon>Bacillati</taxon>
        <taxon>Actinomycetota</taxon>
        <taxon>Actinomycetes</taxon>
        <taxon>Mycobacteriales</taxon>
        <taxon>Corynebacteriaceae</taxon>
        <taxon>Corynebacterium</taxon>
    </lineage>
</organism>
<proteinExistence type="predicted"/>
<dbReference type="AlphaFoldDB" id="A0A240AVC1"/>